<reference evidence="3" key="1">
    <citation type="submission" date="2020-01" db="EMBL/GenBank/DDBJ databases">
        <title>Sphingomonas sp. strain CSW-10.</title>
        <authorList>
            <person name="Chen W.-M."/>
        </authorList>
    </citation>
    <scope>NUCLEOTIDE SEQUENCE [LARGE SCALE GENOMIC DNA]</scope>
    <source>
        <strain evidence="3">FSY-8</strain>
    </source>
</reference>
<dbReference type="PROSITE" id="PS50005">
    <property type="entry name" value="TPR"/>
    <property type="match status" value="1"/>
</dbReference>
<evidence type="ECO:0000256" key="1">
    <source>
        <dbReference type="PROSITE-ProRule" id="PRU00339"/>
    </source>
</evidence>
<feature type="repeat" description="TPR" evidence="1">
    <location>
        <begin position="53"/>
        <end position="86"/>
    </location>
</feature>
<dbReference type="SUPFAM" id="SSF48452">
    <property type="entry name" value="TPR-like"/>
    <property type="match status" value="1"/>
</dbReference>
<dbReference type="Pfam" id="PF13432">
    <property type="entry name" value="TPR_16"/>
    <property type="match status" value="1"/>
</dbReference>
<proteinExistence type="predicted"/>
<organism evidence="2 3">
    <name type="scientific">Novosphingobium ovatum</name>
    <dbReference type="NCBI Taxonomy" id="1908523"/>
    <lineage>
        <taxon>Bacteria</taxon>
        <taxon>Pseudomonadati</taxon>
        <taxon>Pseudomonadota</taxon>
        <taxon>Alphaproteobacteria</taxon>
        <taxon>Sphingomonadales</taxon>
        <taxon>Sphingomonadaceae</taxon>
        <taxon>Novosphingobium</taxon>
    </lineage>
</organism>
<keyword evidence="3" id="KW-1185">Reference proteome</keyword>
<protein>
    <recommendedName>
        <fullName evidence="4">Tetratricopeptide repeat protein</fullName>
    </recommendedName>
</protein>
<evidence type="ECO:0000313" key="2">
    <source>
        <dbReference type="EMBL" id="NBC35327.1"/>
    </source>
</evidence>
<sequence>MFEASPPTRRFRPASAKEVFMRFAPVSACLSVALAITASSLQSAPAEVLDPRAMALVEQAQVALDAGNLDGAVDGFEAALAIQPGSNALVMKLAEVARRQGMQGKALHYYRVVLARSPQDLDAIAGEGQALAEKGAIEKARKNLSRLGGLCGSGCDQTRALDAAIAAVVARVPAGGAASGGAATPRIVTVDDVKPQAEVRADK</sequence>
<accession>A0ABW9X9Z6</accession>
<dbReference type="InterPro" id="IPR011990">
    <property type="entry name" value="TPR-like_helical_dom_sf"/>
</dbReference>
<keyword evidence="1" id="KW-0802">TPR repeat</keyword>
<dbReference type="Proteomes" id="UP000753724">
    <property type="component" value="Unassembled WGS sequence"/>
</dbReference>
<dbReference type="EMBL" id="JAAAPO010000001">
    <property type="protein sequence ID" value="NBC35327.1"/>
    <property type="molecule type" value="Genomic_DNA"/>
</dbReference>
<evidence type="ECO:0008006" key="4">
    <source>
        <dbReference type="Google" id="ProtNLM"/>
    </source>
</evidence>
<name>A0ABW9X9Z6_9SPHN</name>
<evidence type="ECO:0000313" key="3">
    <source>
        <dbReference type="Proteomes" id="UP000753724"/>
    </source>
</evidence>
<comment type="caution">
    <text evidence="2">The sequence shown here is derived from an EMBL/GenBank/DDBJ whole genome shotgun (WGS) entry which is preliminary data.</text>
</comment>
<gene>
    <name evidence="2" type="ORF">GTZ99_02000</name>
</gene>
<dbReference type="InterPro" id="IPR019734">
    <property type="entry name" value="TPR_rpt"/>
</dbReference>
<dbReference type="Gene3D" id="1.25.40.10">
    <property type="entry name" value="Tetratricopeptide repeat domain"/>
    <property type="match status" value="1"/>
</dbReference>